<dbReference type="Gene3D" id="1.10.486.10">
    <property type="entry name" value="PCRA, domain 4"/>
    <property type="match status" value="2"/>
</dbReference>
<dbReference type="EC" id="5.6.2.4" evidence="8"/>
<name>A0AA46TIR5_9ACTN</name>
<dbReference type="InterPro" id="IPR002121">
    <property type="entry name" value="HRDC_dom"/>
</dbReference>
<dbReference type="GO" id="GO:0033202">
    <property type="term" value="C:DNA helicase complex"/>
    <property type="evidence" value="ECO:0007669"/>
    <property type="project" value="TreeGrafter"/>
</dbReference>
<dbReference type="InterPro" id="IPR014016">
    <property type="entry name" value="UvrD-like_ATP-bd"/>
</dbReference>
<evidence type="ECO:0000259" key="13">
    <source>
        <dbReference type="PROSITE" id="PS51217"/>
    </source>
</evidence>
<dbReference type="Gene3D" id="3.40.50.300">
    <property type="entry name" value="P-loop containing nucleotide triphosphate hydrolases"/>
    <property type="match status" value="3"/>
</dbReference>
<evidence type="ECO:0000259" key="12">
    <source>
        <dbReference type="PROSITE" id="PS51198"/>
    </source>
</evidence>
<organism evidence="14 15">
    <name type="scientific">Solicola gregarius</name>
    <dbReference type="NCBI Taxonomy" id="2908642"/>
    <lineage>
        <taxon>Bacteria</taxon>
        <taxon>Bacillati</taxon>
        <taxon>Actinomycetota</taxon>
        <taxon>Actinomycetes</taxon>
        <taxon>Propionibacteriales</taxon>
        <taxon>Nocardioidaceae</taxon>
        <taxon>Solicola</taxon>
    </lineage>
</organism>
<dbReference type="InterPro" id="IPR044876">
    <property type="entry name" value="HRDC_dom_sf"/>
</dbReference>
<evidence type="ECO:0000313" key="14">
    <source>
        <dbReference type="EMBL" id="UYM06097.1"/>
    </source>
</evidence>
<evidence type="ECO:0000256" key="3">
    <source>
        <dbReference type="ARBA" id="ARBA00022801"/>
    </source>
</evidence>
<dbReference type="FunFam" id="3.40.50.300:FF:001181">
    <property type="entry name" value="DNA helicase"/>
    <property type="match status" value="1"/>
</dbReference>
<dbReference type="CDD" id="cd18807">
    <property type="entry name" value="SF1_C_UvrD"/>
    <property type="match status" value="1"/>
</dbReference>
<keyword evidence="5 10" id="KW-0067">ATP-binding</keyword>
<dbReference type="GO" id="GO:0016787">
    <property type="term" value="F:hydrolase activity"/>
    <property type="evidence" value="ECO:0007669"/>
    <property type="project" value="UniProtKB-UniRule"/>
</dbReference>
<feature type="domain" description="UvrD-like helicase C-terminal" evidence="13">
    <location>
        <begin position="292"/>
        <end position="539"/>
    </location>
</feature>
<keyword evidence="3 10" id="KW-0378">Hydrolase</keyword>
<keyword evidence="6" id="KW-0413">Isomerase</keyword>
<evidence type="ECO:0000256" key="7">
    <source>
        <dbReference type="ARBA" id="ARBA00034617"/>
    </source>
</evidence>
<dbReference type="RefSeq" id="WP_271634945.1">
    <property type="nucleotide sequence ID" value="NZ_CP094970.1"/>
</dbReference>
<evidence type="ECO:0000259" key="11">
    <source>
        <dbReference type="PROSITE" id="PS50967"/>
    </source>
</evidence>
<feature type="domain" description="HRDC" evidence="11">
    <location>
        <begin position="617"/>
        <end position="696"/>
    </location>
</feature>
<dbReference type="SUPFAM" id="SSF47819">
    <property type="entry name" value="HRDC-like"/>
    <property type="match status" value="1"/>
</dbReference>
<dbReference type="GO" id="GO:0005829">
    <property type="term" value="C:cytosol"/>
    <property type="evidence" value="ECO:0007669"/>
    <property type="project" value="TreeGrafter"/>
</dbReference>
<evidence type="ECO:0000313" key="15">
    <source>
        <dbReference type="Proteomes" id="UP001164390"/>
    </source>
</evidence>
<dbReference type="PROSITE" id="PS51198">
    <property type="entry name" value="UVRD_HELICASE_ATP_BIND"/>
    <property type="match status" value="1"/>
</dbReference>
<evidence type="ECO:0000256" key="1">
    <source>
        <dbReference type="ARBA" id="ARBA00009922"/>
    </source>
</evidence>
<dbReference type="GO" id="GO:0003677">
    <property type="term" value="F:DNA binding"/>
    <property type="evidence" value="ECO:0007669"/>
    <property type="project" value="InterPro"/>
</dbReference>
<dbReference type="KEGG" id="sgrg:L0C25_03220"/>
<dbReference type="InterPro" id="IPR000212">
    <property type="entry name" value="DNA_helicase_UvrD/REP"/>
</dbReference>
<evidence type="ECO:0000256" key="10">
    <source>
        <dbReference type="PROSITE-ProRule" id="PRU00560"/>
    </source>
</evidence>
<dbReference type="PROSITE" id="PS50967">
    <property type="entry name" value="HRDC"/>
    <property type="match status" value="1"/>
</dbReference>
<feature type="domain" description="UvrD-like helicase ATP-binding" evidence="12">
    <location>
        <begin position="10"/>
        <end position="291"/>
    </location>
</feature>
<dbReference type="Gene3D" id="1.10.10.160">
    <property type="match status" value="1"/>
</dbReference>
<keyword evidence="4 10" id="KW-0347">Helicase</keyword>
<dbReference type="AlphaFoldDB" id="A0AA46TIR5"/>
<reference evidence="14" key="1">
    <citation type="submission" date="2022-01" db="EMBL/GenBank/DDBJ databases">
        <title>Nocardioidaceae gen. sp. A5X3R13.</title>
        <authorList>
            <person name="Lopez Marin M.A."/>
            <person name="Uhlik O."/>
        </authorList>
    </citation>
    <scope>NUCLEOTIDE SEQUENCE</scope>
    <source>
        <strain evidence="14">A5X3R13</strain>
    </source>
</reference>
<evidence type="ECO:0000256" key="6">
    <source>
        <dbReference type="ARBA" id="ARBA00023235"/>
    </source>
</evidence>
<dbReference type="GO" id="GO:0043138">
    <property type="term" value="F:3'-5' DNA helicase activity"/>
    <property type="evidence" value="ECO:0007669"/>
    <property type="project" value="UniProtKB-EC"/>
</dbReference>
<dbReference type="CDD" id="cd17932">
    <property type="entry name" value="DEXQc_UvrD"/>
    <property type="match status" value="1"/>
</dbReference>
<dbReference type="InterPro" id="IPR010997">
    <property type="entry name" value="HRDC-like_sf"/>
</dbReference>
<evidence type="ECO:0000256" key="4">
    <source>
        <dbReference type="ARBA" id="ARBA00022806"/>
    </source>
</evidence>
<dbReference type="Pfam" id="PF00580">
    <property type="entry name" value="UvrD-helicase"/>
    <property type="match status" value="1"/>
</dbReference>
<dbReference type="PROSITE" id="PS51217">
    <property type="entry name" value="UVRD_HELICASE_CTER"/>
    <property type="match status" value="1"/>
</dbReference>
<dbReference type="Pfam" id="PF13361">
    <property type="entry name" value="UvrD_C"/>
    <property type="match status" value="2"/>
</dbReference>
<dbReference type="SMART" id="SM00341">
    <property type="entry name" value="HRDC"/>
    <property type="match status" value="1"/>
</dbReference>
<comment type="catalytic activity">
    <reaction evidence="7">
        <text>Couples ATP hydrolysis with the unwinding of duplex DNA by translocating in the 3'-5' direction.</text>
        <dbReference type="EC" id="5.6.2.4"/>
    </reaction>
</comment>
<evidence type="ECO:0000256" key="8">
    <source>
        <dbReference type="ARBA" id="ARBA00034808"/>
    </source>
</evidence>
<dbReference type="SUPFAM" id="SSF52540">
    <property type="entry name" value="P-loop containing nucleoside triphosphate hydrolases"/>
    <property type="match status" value="1"/>
</dbReference>
<comment type="similarity">
    <text evidence="1">Belongs to the helicase family. UvrD subfamily.</text>
</comment>
<dbReference type="InterPro" id="IPR014017">
    <property type="entry name" value="DNA_helicase_UvrD-like_C"/>
</dbReference>
<dbReference type="GO" id="GO:0005524">
    <property type="term" value="F:ATP binding"/>
    <property type="evidence" value="ECO:0007669"/>
    <property type="project" value="UniProtKB-UniRule"/>
</dbReference>
<dbReference type="Proteomes" id="UP001164390">
    <property type="component" value="Chromosome"/>
</dbReference>
<dbReference type="Gene3D" id="1.10.150.80">
    <property type="entry name" value="HRDC domain"/>
    <property type="match status" value="1"/>
</dbReference>
<dbReference type="InterPro" id="IPR027417">
    <property type="entry name" value="P-loop_NTPase"/>
</dbReference>
<keyword evidence="15" id="KW-1185">Reference proteome</keyword>
<sequence length="696" mass="75775">MSPTADELLDALDPEQRDVALALRGPVCVLAGAGTGKTRAITHRIAYGVASGVFKPTEVLAVTFTNRAAGEMRGRLRALGADGVQARTFHSAALRQARYFWPKVYGGELPELTASKIPMLSEAVRRCRVDADSALLRDLAAEVEWAKVSNVRPDDYVRLAPEFARSVAGLDAATTARVFGAYEQVKRDRGRIDMEDILLCTAAILTDDAGVAAQVRAQYRWLVVDEFQDVNPLQSALLDLWLGDRDDICVVGDPLQTIYSFAGASPDYLTGFGRRHPSAQTIELTRNYRSTPQIVAAANSVFATRARREGVVLRAQCDDGPQVEYAGHPDEVAEAEAIAERIDKLHTAGTPLREMAVLFRINAQSEAYEEALASREIPYVVRGVERFFERAEVKQAITLLRGAARAGGEESGELVADVVAILSAMGYTAQAPATAGSVRDRWESLNAVVTMAIEYAESATDAGLTELVADLERRAQTAHAPVAEGVTLATLHSAKGLEWDAVFCVGVHEGTMPITYAEAPQEIEEERRLFYVGMTRARHLLAISWSAARAPGGRGGRRPSRFLDPLLPRDAAAQSRVSRTTRKSRSERRGVARCRSCNGLLDSAAERKIGRCSQCPPTYDEELFEELRTWRLERAAAQKVPAFCVFTDATLVAIAESLPAESVALARIPGIGKTKIDRFGDDVLAIIKKSAKNPEK</sequence>
<evidence type="ECO:0000256" key="9">
    <source>
        <dbReference type="ARBA" id="ARBA00048988"/>
    </source>
</evidence>
<comment type="catalytic activity">
    <reaction evidence="9">
        <text>ATP + H2O = ADP + phosphate + H(+)</text>
        <dbReference type="Rhea" id="RHEA:13065"/>
        <dbReference type="ChEBI" id="CHEBI:15377"/>
        <dbReference type="ChEBI" id="CHEBI:15378"/>
        <dbReference type="ChEBI" id="CHEBI:30616"/>
        <dbReference type="ChEBI" id="CHEBI:43474"/>
        <dbReference type="ChEBI" id="CHEBI:456216"/>
        <dbReference type="EC" id="5.6.2.4"/>
    </reaction>
</comment>
<dbReference type="PANTHER" id="PTHR11070">
    <property type="entry name" value="UVRD / RECB / PCRA DNA HELICASE FAMILY MEMBER"/>
    <property type="match status" value="1"/>
</dbReference>
<evidence type="ECO:0000256" key="2">
    <source>
        <dbReference type="ARBA" id="ARBA00022741"/>
    </source>
</evidence>
<keyword evidence="2 10" id="KW-0547">Nucleotide-binding</keyword>
<dbReference type="InterPro" id="IPR013986">
    <property type="entry name" value="DExx_box_DNA_helicase_dom_sf"/>
</dbReference>
<feature type="binding site" evidence="10">
    <location>
        <begin position="31"/>
        <end position="38"/>
    </location>
    <ligand>
        <name>ATP</name>
        <dbReference type="ChEBI" id="CHEBI:30616"/>
    </ligand>
</feature>
<protein>
    <recommendedName>
        <fullName evidence="8">DNA 3'-5' helicase</fullName>
        <ecNumber evidence="8">5.6.2.4</ecNumber>
    </recommendedName>
</protein>
<gene>
    <name evidence="14" type="ORF">L0C25_03220</name>
</gene>
<dbReference type="Pfam" id="PF00570">
    <property type="entry name" value="HRDC"/>
    <property type="match status" value="1"/>
</dbReference>
<dbReference type="GO" id="GO:0000725">
    <property type="term" value="P:recombinational repair"/>
    <property type="evidence" value="ECO:0007669"/>
    <property type="project" value="TreeGrafter"/>
</dbReference>
<evidence type="ECO:0000256" key="5">
    <source>
        <dbReference type="ARBA" id="ARBA00022840"/>
    </source>
</evidence>
<dbReference type="EMBL" id="CP094970">
    <property type="protein sequence ID" value="UYM06097.1"/>
    <property type="molecule type" value="Genomic_DNA"/>
</dbReference>
<dbReference type="PANTHER" id="PTHR11070:SF69">
    <property type="entry name" value="ATP-DEPENDENT DNA HELICASE UVRD2"/>
    <property type="match status" value="1"/>
</dbReference>
<accession>A0AA46TIR5</accession>
<proteinExistence type="inferred from homology"/>